<dbReference type="Proteomes" id="UP000783863">
    <property type="component" value="Unassembled WGS sequence"/>
</dbReference>
<evidence type="ECO:0000313" key="1">
    <source>
        <dbReference type="EMBL" id="MBX0305473.1"/>
    </source>
</evidence>
<comment type="caution">
    <text evidence="1">The sequence shown here is derived from an EMBL/GenBank/DDBJ whole genome shotgun (WGS) entry which is preliminary data.</text>
</comment>
<name>A0A8J8CCJ7_9EURY</name>
<keyword evidence="2" id="KW-1185">Reference proteome</keyword>
<sequence length="399" mass="44821">MTDNQRPDEIAHQLVTNVDSPVRIYLEDSTATIPLEPCRGTTPTTTTVPLEYFDAVIEQASIEDGGLTLFSMDGLHLPESEWSRTGLDRHWRHEDADLADPFFPPQRKLEVWASREDGLYNATEPYDFSHLDGIPADSPLLLEWKASAPEEDPERPPVPFDRPKLSVRAVRAEGVTDVQGFDRVDVGRIARVEILEAIPEQPTNPDIQPREVDLSPPSLHPEIDYEEIDPLAQSKRVIQAVFTINRHAKRLDEEADMAYQCGDGAKARVKALQKRALYRTKTVALHRLGKSEPDSIRVVRHEIDGSYELLCFYFADYSFHQPLEAVESELLEATAGSDDCSEIELEKIELEPSSATDSLELSLPEAVEVLRQNGLEPNDYLDSDVVEDFTSGIKISTTF</sequence>
<dbReference type="RefSeq" id="WP_220589706.1">
    <property type="nucleotide sequence ID" value="NZ_RKLQ01000004.1"/>
</dbReference>
<reference evidence="1" key="1">
    <citation type="submission" date="2021-06" db="EMBL/GenBank/DDBJ databases">
        <title>Halomicroarcula sp. F24A a new haloarchaeum isolated from saline soil.</title>
        <authorList>
            <person name="Duran-Viseras A."/>
            <person name="Sanchez-Porro C."/>
            <person name="Ventosa A."/>
        </authorList>
    </citation>
    <scope>NUCLEOTIDE SEQUENCE</scope>
    <source>
        <strain evidence="1">F24A</strain>
    </source>
</reference>
<dbReference type="AlphaFoldDB" id="A0A8J8CCJ7"/>
<accession>A0A8J8CCJ7</accession>
<proteinExistence type="predicted"/>
<protein>
    <submittedName>
        <fullName evidence="1">Uncharacterized protein</fullName>
    </submittedName>
</protein>
<evidence type="ECO:0000313" key="2">
    <source>
        <dbReference type="Proteomes" id="UP000783863"/>
    </source>
</evidence>
<organism evidence="1 2">
    <name type="scientific">Haloarcula salinisoli</name>
    <dbReference type="NCBI Taxonomy" id="2487746"/>
    <lineage>
        <taxon>Archaea</taxon>
        <taxon>Methanobacteriati</taxon>
        <taxon>Methanobacteriota</taxon>
        <taxon>Stenosarchaea group</taxon>
        <taxon>Halobacteria</taxon>
        <taxon>Halobacteriales</taxon>
        <taxon>Haloarculaceae</taxon>
        <taxon>Haloarcula</taxon>
    </lineage>
</organism>
<dbReference type="EMBL" id="RKLQ01000004">
    <property type="protein sequence ID" value="MBX0305473.1"/>
    <property type="molecule type" value="Genomic_DNA"/>
</dbReference>
<gene>
    <name evidence="1" type="ORF">EGD98_17575</name>
</gene>